<name>A0A6A6Z1I7_9PEZI</name>
<organism evidence="2">
    <name type="scientific">Mytilinidion resinicola</name>
    <dbReference type="NCBI Taxonomy" id="574789"/>
    <lineage>
        <taxon>Eukaryota</taxon>
        <taxon>Fungi</taxon>
        <taxon>Dikarya</taxon>
        <taxon>Ascomycota</taxon>
        <taxon>Pezizomycotina</taxon>
        <taxon>Dothideomycetes</taxon>
        <taxon>Pleosporomycetidae</taxon>
        <taxon>Mytilinidiales</taxon>
        <taxon>Mytilinidiaceae</taxon>
        <taxon>Mytilinidion</taxon>
    </lineage>
</organism>
<protein>
    <submittedName>
        <fullName evidence="2 4">Uncharacterized protein</fullName>
    </submittedName>
</protein>
<evidence type="ECO:0000313" key="2">
    <source>
        <dbReference type="EMBL" id="KAF2814860.1"/>
    </source>
</evidence>
<feature type="compositionally biased region" description="Low complexity" evidence="1">
    <location>
        <begin position="136"/>
        <end position="160"/>
    </location>
</feature>
<reference evidence="4" key="2">
    <citation type="submission" date="2020-04" db="EMBL/GenBank/DDBJ databases">
        <authorList>
            <consortium name="NCBI Genome Project"/>
        </authorList>
    </citation>
    <scope>NUCLEOTIDE SEQUENCE</scope>
    <source>
        <strain evidence="4">CBS 304.34</strain>
    </source>
</reference>
<keyword evidence="3" id="KW-1185">Reference proteome</keyword>
<evidence type="ECO:0000256" key="1">
    <source>
        <dbReference type="SAM" id="MobiDB-lite"/>
    </source>
</evidence>
<accession>A0A6A6Z1I7</accession>
<feature type="compositionally biased region" description="Polar residues" evidence="1">
    <location>
        <begin position="67"/>
        <end position="96"/>
    </location>
</feature>
<dbReference type="Proteomes" id="UP000504636">
    <property type="component" value="Unplaced"/>
</dbReference>
<sequence length="168" mass="18434">MLRRKQRELFSVIVAGDSQPLRTRIAILVSQVCWYWHLGHCFNITLHSLTTAASGVSSFKVRIPTPTHSNDLISNTLNRPTSLQPSTISLNPSSIPASCPNPQNNTLYPTTTTTPPLPLPLPTTAPTRRHPPPPSRQSTSQPGSASGSSSWRSAPSSKRTQPQRFTRF</sequence>
<reference evidence="2 4" key="1">
    <citation type="journal article" date="2020" name="Stud. Mycol.">
        <title>101 Dothideomycetes genomes: a test case for predicting lifestyles and emergence of pathogens.</title>
        <authorList>
            <person name="Haridas S."/>
            <person name="Albert R."/>
            <person name="Binder M."/>
            <person name="Bloem J."/>
            <person name="Labutti K."/>
            <person name="Salamov A."/>
            <person name="Andreopoulos B."/>
            <person name="Baker S."/>
            <person name="Barry K."/>
            <person name="Bills G."/>
            <person name="Bluhm B."/>
            <person name="Cannon C."/>
            <person name="Castanera R."/>
            <person name="Culley D."/>
            <person name="Daum C."/>
            <person name="Ezra D."/>
            <person name="Gonzalez J."/>
            <person name="Henrissat B."/>
            <person name="Kuo A."/>
            <person name="Liang C."/>
            <person name="Lipzen A."/>
            <person name="Lutzoni F."/>
            <person name="Magnuson J."/>
            <person name="Mondo S."/>
            <person name="Nolan M."/>
            <person name="Ohm R."/>
            <person name="Pangilinan J."/>
            <person name="Park H.-J."/>
            <person name="Ramirez L."/>
            <person name="Alfaro M."/>
            <person name="Sun H."/>
            <person name="Tritt A."/>
            <person name="Yoshinaga Y."/>
            <person name="Zwiers L.-H."/>
            <person name="Turgeon B."/>
            <person name="Goodwin S."/>
            <person name="Spatafora J."/>
            <person name="Crous P."/>
            <person name="Grigoriev I."/>
        </authorList>
    </citation>
    <scope>NUCLEOTIDE SEQUENCE</scope>
    <source>
        <strain evidence="2 4">CBS 304.34</strain>
    </source>
</reference>
<dbReference type="RefSeq" id="XP_033581824.1">
    <property type="nucleotide sequence ID" value="XM_033713098.1"/>
</dbReference>
<dbReference type="AlphaFoldDB" id="A0A6A6Z1I7"/>
<dbReference type="GeneID" id="54453991"/>
<dbReference type="EMBL" id="MU003694">
    <property type="protein sequence ID" value="KAF2814860.1"/>
    <property type="molecule type" value="Genomic_DNA"/>
</dbReference>
<reference evidence="4" key="3">
    <citation type="submission" date="2025-04" db="UniProtKB">
        <authorList>
            <consortium name="RefSeq"/>
        </authorList>
    </citation>
    <scope>IDENTIFICATION</scope>
    <source>
        <strain evidence="4">CBS 304.34</strain>
    </source>
</reference>
<feature type="region of interest" description="Disordered" evidence="1">
    <location>
        <begin position="67"/>
        <end position="168"/>
    </location>
</feature>
<evidence type="ECO:0000313" key="4">
    <source>
        <dbReference type="RefSeq" id="XP_033581824.1"/>
    </source>
</evidence>
<gene>
    <name evidence="2 4" type="ORF">BDZ99DRAFT_185942</name>
</gene>
<evidence type="ECO:0000313" key="3">
    <source>
        <dbReference type="Proteomes" id="UP000504636"/>
    </source>
</evidence>
<feature type="compositionally biased region" description="Low complexity" evidence="1">
    <location>
        <begin position="100"/>
        <end position="114"/>
    </location>
</feature>
<proteinExistence type="predicted"/>